<evidence type="ECO:0000313" key="2">
    <source>
        <dbReference type="EMBL" id="KZP08621.1"/>
    </source>
</evidence>
<protein>
    <submittedName>
        <fullName evidence="2">Uncharacterized protein</fullName>
    </submittedName>
</protein>
<proteinExistence type="predicted"/>
<gene>
    <name evidence="2" type="ORF">FIBSPDRAFT_256988</name>
</gene>
<feature type="compositionally biased region" description="Polar residues" evidence="1">
    <location>
        <begin position="45"/>
        <end position="68"/>
    </location>
</feature>
<dbReference type="EMBL" id="KV417717">
    <property type="protein sequence ID" value="KZP08621.1"/>
    <property type="molecule type" value="Genomic_DNA"/>
</dbReference>
<feature type="region of interest" description="Disordered" evidence="1">
    <location>
        <begin position="1"/>
        <end position="68"/>
    </location>
</feature>
<accession>A0A165XK37</accession>
<evidence type="ECO:0000256" key="1">
    <source>
        <dbReference type="SAM" id="MobiDB-lite"/>
    </source>
</evidence>
<dbReference type="Proteomes" id="UP000076532">
    <property type="component" value="Unassembled WGS sequence"/>
</dbReference>
<keyword evidence="3" id="KW-1185">Reference proteome</keyword>
<organism evidence="2 3">
    <name type="scientific">Athelia psychrophila</name>
    <dbReference type="NCBI Taxonomy" id="1759441"/>
    <lineage>
        <taxon>Eukaryota</taxon>
        <taxon>Fungi</taxon>
        <taxon>Dikarya</taxon>
        <taxon>Basidiomycota</taxon>
        <taxon>Agaricomycotina</taxon>
        <taxon>Agaricomycetes</taxon>
        <taxon>Agaricomycetidae</taxon>
        <taxon>Atheliales</taxon>
        <taxon>Atheliaceae</taxon>
        <taxon>Athelia</taxon>
    </lineage>
</organism>
<evidence type="ECO:0000313" key="3">
    <source>
        <dbReference type="Proteomes" id="UP000076532"/>
    </source>
</evidence>
<reference evidence="2 3" key="1">
    <citation type="journal article" date="2016" name="Mol. Biol. Evol.">
        <title>Comparative Genomics of Early-Diverging Mushroom-Forming Fungi Provides Insights into the Origins of Lignocellulose Decay Capabilities.</title>
        <authorList>
            <person name="Nagy L.G."/>
            <person name="Riley R."/>
            <person name="Tritt A."/>
            <person name="Adam C."/>
            <person name="Daum C."/>
            <person name="Floudas D."/>
            <person name="Sun H."/>
            <person name="Yadav J.S."/>
            <person name="Pangilinan J."/>
            <person name="Larsson K.H."/>
            <person name="Matsuura K."/>
            <person name="Barry K."/>
            <person name="Labutti K."/>
            <person name="Kuo R."/>
            <person name="Ohm R.A."/>
            <person name="Bhattacharya S.S."/>
            <person name="Shirouzu T."/>
            <person name="Yoshinaga Y."/>
            <person name="Martin F.M."/>
            <person name="Grigoriev I.V."/>
            <person name="Hibbett D.S."/>
        </authorList>
    </citation>
    <scope>NUCLEOTIDE SEQUENCE [LARGE SCALE GENOMIC DNA]</scope>
    <source>
        <strain evidence="2 3">CBS 109695</strain>
    </source>
</reference>
<sequence length="136" mass="15032">MHMSVVWSPEQSPAPLRRSPSLESIPSSVMPATEPYRSNMGDIPASTSMENIGGLSMTSTSDRVSPQNDAPLVQVDWIEGEFKAWLNERAAAREAKAKVDEPPPPPVLSCPANDAPYMKHQRYCFPADNIHFLVRI</sequence>
<name>A0A165XK37_9AGAM</name>
<dbReference type="AlphaFoldDB" id="A0A165XK37"/>